<accession>A0ABQ0DQD5</accession>
<reference evidence="2 3" key="1">
    <citation type="journal article" date="2019" name="PLoS Negl. Trop. Dis.">
        <title>Whole genome sequencing of Entamoeba nuttalli reveals mammalian host-related molecular signatures and a novel octapeptide-repeat surface protein.</title>
        <authorList>
            <person name="Tanaka M."/>
            <person name="Makiuchi T."/>
            <person name="Komiyama T."/>
            <person name="Shiina T."/>
            <person name="Osaki K."/>
            <person name="Tachibana H."/>
        </authorList>
    </citation>
    <scope>NUCLEOTIDE SEQUENCE [LARGE SCALE GENOMIC DNA]</scope>
    <source>
        <strain evidence="2 3">P19-061405</strain>
    </source>
</reference>
<dbReference type="Proteomes" id="UP001628156">
    <property type="component" value="Unassembled WGS sequence"/>
</dbReference>
<gene>
    <name evidence="2" type="ORF">ENUP19_0240G0079</name>
</gene>
<protein>
    <submittedName>
        <fullName evidence="2">Uncharacterized protein</fullName>
    </submittedName>
</protein>
<sequence>MKYALENDKKWKMTEDWKNFEHKYDSLKLNMKKVPFIDNDNTKTMEEFIHETEQNMKPIHEDKRHSEEKKLIHEDKRHSEEKKPIQKKENNKDSKKEAKKPNVKKEFKKSKETNNDKKK</sequence>
<proteinExistence type="predicted"/>
<comment type="caution">
    <text evidence="2">The sequence shown here is derived from an EMBL/GenBank/DDBJ whole genome shotgun (WGS) entry which is preliminary data.</text>
</comment>
<name>A0ABQ0DQD5_9EUKA</name>
<dbReference type="EMBL" id="BAAFRS010000240">
    <property type="protein sequence ID" value="GAB1225069.1"/>
    <property type="molecule type" value="Genomic_DNA"/>
</dbReference>
<feature type="region of interest" description="Disordered" evidence="1">
    <location>
        <begin position="47"/>
        <end position="119"/>
    </location>
</feature>
<organism evidence="2 3">
    <name type="scientific">Entamoeba nuttalli</name>
    <dbReference type="NCBI Taxonomy" id="412467"/>
    <lineage>
        <taxon>Eukaryota</taxon>
        <taxon>Amoebozoa</taxon>
        <taxon>Evosea</taxon>
        <taxon>Archamoebae</taxon>
        <taxon>Mastigamoebida</taxon>
        <taxon>Entamoebidae</taxon>
        <taxon>Entamoeba</taxon>
    </lineage>
</organism>
<keyword evidence="3" id="KW-1185">Reference proteome</keyword>
<evidence type="ECO:0000313" key="2">
    <source>
        <dbReference type="EMBL" id="GAB1225069.1"/>
    </source>
</evidence>
<evidence type="ECO:0000313" key="3">
    <source>
        <dbReference type="Proteomes" id="UP001628156"/>
    </source>
</evidence>
<evidence type="ECO:0000256" key="1">
    <source>
        <dbReference type="SAM" id="MobiDB-lite"/>
    </source>
</evidence>